<evidence type="ECO:0000313" key="5">
    <source>
        <dbReference type="Proteomes" id="UP001152320"/>
    </source>
</evidence>
<dbReference type="InterPro" id="IPR055386">
    <property type="entry name" value="FANCA_helical"/>
</dbReference>
<reference evidence="4" key="1">
    <citation type="submission" date="2021-10" db="EMBL/GenBank/DDBJ databases">
        <title>Tropical sea cucumber genome reveals ecological adaptation and Cuvierian tubules defense mechanism.</title>
        <authorList>
            <person name="Chen T."/>
        </authorList>
    </citation>
    <scope>NUCLEOTIDE SEQUENCE</scope>
    <source>
        <strain evidence="4">Nanhai2018</strain>
        <tissue evidence="4">Muscle</tissue>
    </source>
</reference>
<dbReference type="AlphaFoldDB" id="A0A9Q1HE52"/>
<dbReference type="InterPro" id="IPR055387">
    <property type="entry name" value="FANCA_arcN"/>
</dbReference>
<dbReference type="EMBL" id="JAIZAY010000005">
    <property type="protein sequence ID" value="KAJ8041836.1"/>
    <property type="molecule type" value="Genomic_DNA"/>
</dbReference>
<dbReference type="Proteomes" id="UP001152320">
    <property type="component" value="Chromosome 5"/>
</dbReference>
<feature type="domain" description="Fanconi anaemia group A protein helical" evidence="2">
    <location>
        <begin position="91"/>
        <end position="166"/>
    </location>
</feature>
<dbReference type="InterPro" id="IPR003516">
    <property type="entry name" value="FANCA"/>
</dbReference>
<proteinExistence type="predicted"/>
<dbReference type="InterPro" id="IPR031729">
    <property type="entry name" value="Fanconi_A_N"/>
</dbReference>
<dbReference type="Pfam" id="PF15865">
    <property type="entry name" value="Fanconi_A_N"/>
    <property type="match status" value="1"/>
</dbReference>
<dbReference type="Pfam" id="PF24781">
    <property type="entry name" value="FANCA_helical"/>
    <property type="match status" value="1"/>
</dbReference>
<organism evidence="4 5">
    <name type="scientific">Holothuria leucospilota</name>
    <name type="common">Black long sea cucumber</name>
    <name type="synonym">Mertensiothuria leucospilota</name>
    <dbReference type="NCBI Taxonomy" id="206669"/>
    <lineage>
        <taxon>Eukaryota</taxon>
        <taxon>Metazoa</taxon>
        <taxon>Echinodermata</taxon>
        <taxon>Eleutherozoa</taxon>
        <taxon>Echinozoa</taxon>
        <taxon>Holothuroidea</taxon>
        <taxon>Aspidochirotacea</taxon>
        <taxon>Aspidochirotida</taxon>
        <taxon>Holothuriidae</taxon>
        <taxon>Holothuria</taxon>
    </lineage>
</organism>
<protein>
    <submittedName>
        <fullName evidence="4">Fanconi anemia group A protein</fullName>
    </submittedName>
</protein>
<dbReference type="Pfam" id="PF24783">
    <property type="entry name" value="FANCA_arcN"/>
    <property type="match status" value="1"/>
</dbReference>
<dbReference type="GO" id="GO:0036297">
    <property type="term" value="P:interstrand cross-link repair"/>
    <property type="evidence" value="ECO:0007669"/>
    <property type="project" value="InterPro"/>
</dbReference>
<accession>A0A9Q1HE52</accession>
<sequence length="944" mass="107363">MFTNKKEVMFFLSFLNNLVPFESAEYLKAHIQHASFIPSKFKVHLDDYISLAKTRLQDLGVPWDATGIFKPKQDEAAGSSKVQVKNPIEVDISRAVQAFEEKGKIPPAVIQAIMFRRKYFHTYFLPALLKPRMLPDIPDSKMKFILALNEANKIPAEMYQEYELKCGQMLNDLLEGAFTEEAMEEVQEPMDALKGDMEKLANIVKSGWTGDDLRRQLSVISDGLKTMLVNVDTVSAQEVVDLEQAVMDKYVAEVVDVLLAGFCGVASTSEVKEGQRSFQWLEPFVTMLGGHSALHTMLLQKMWSSVADKEGCSSKEEIGDCTSLFVGIQIRQDMYPKVKTSRMDRVYSILEVAAEKIPISKREGMVAALRFLTGILECSLNVSSSSDVHLHDIVPSPVVHKFLYLLERFKNCEKHRRDRLIGDEKFEEILHVCRSEKFKMLVTSKGKAKLDQWVKWELQVVPHWDILYDCERHNYHHLALMGDFLPGLEKECTKTGLTVYWKAMNIIVNALMDHSRGQHLCLKEDKSEMTYSSQREIVQLLAEILSMLPAEQQGSQTIKHQLISIFDERCEEVKGGLDSELIPSVMAAEIDSFVRLLLTLPPPFILTNHITHTPNESLLSHLAKFLEENRRHLMVNSFHLPHLLTAHIFKGLTILSSSSESWELDTALTNMITLCPLLKISFMVHWYKLKPFTLMGSKPSVTLQQFEAVHQWIENTTSGSESSSTSLKTTPSEDGLLLSACLLVKIHQKQIHLTDRIFNYLCTSPSHEVFQALAEVFICEIGWKLLQGEHNHFFKYLVEFIRMNYTRVLPLFAGQSTLRRRVCHPSSESLYSVVFFKLFERDDSSLWSENQMLPSSALLTTALECHIKFRDLYLLCGPLTPSRTLGHTDQILSVELLAACNNTMLRLINLSLPADIQNLPDTVVQRSSPEVQSYLRIKGKQLAS</sequence>
<feature type="domain" description="Fanconi anaemia group A protein N-terminal" evidence="1">
    <location>
        <begin position="3"/>
        <end position="60"/>
    </location>
</feature>
<evidence type="ECO:0000313" key="4">
    <source>
        <dbReference type="EMBL" id="KAJ8041836.1"/>
    </source>
</evidence>
<evidence type="ECO:0000259" key="1">
    <source>
        <dbReference type="Pfam" id="PF15865"/>
    </source>
</evidence>
<name>A0A9Q1HE52_HOLLE</name>
<comment type="caution">
    <text evidence="4">The sequence shown here is derived from an EMBL/GenBank/DDBJ whole genome shotgun (WGS) entry which is preliminary data.</text>
</comment>
<dbReference type="PANTHER" id="PTHR12047">
    <property type="entry name" value="FANCONI ANEMIA GROUP A PROTEIN"/>
    <property type="match status" value="1"/>
</dbReference>
<feature type="domain" description="Fanconi anaemia group A protein arcN subdomain" evidence="3">
    <location>
        <begin position="188"/>
        <end position="409"/>
    </location>
</feature>
<evidence type="ECO:0000259" key="2">
    <source>
        <dbReference type="Pfam" id="PF24781"/>
    </source>
</evidence>
<keyword evidence="5" id="KW-1185">Reference proteome</keyword>
<gene>
    <name evidence="4" type="ORF">HOLleu_12756</name>
</gene>
<dbReference type="GO" id="GO:0043240">
    <property type="term" value="C:Fanconi anaemia nuclear complex"/>
    <property type="evidence" value="ECO:0007669"/>
    <property type="project" value="InterPro"/>
</dbReference>
<evidence type="ECO:0000259" key="3">
    <source>
        <dbReference type="Pfam" id="PF24783"/>
    </source>
</evidence>
<dbReference type="PANTHER" id="PTHR12047:SF2">
    <property type="entry name" value="FANCONI ANEMIA GROUP A PROTEIN"/>
    <property type="match status" value="1"/>
</dbReference>
<dbReference type="OrthoDB" id="2287188at2759"/>